<reference evidence="1" key="1">
    <citation type="submission" date="2023-03" db="EMBL/GenBank/DDBJ databases">
        <title>Massive genome expansion in bonnet fungi (Mycena s.s.) driven by repeated elements and novel gene families across ecological guilds.</title>
        <authorList>
            <consortium name="Lawrence Berkeley National Laboratory"/>
            <person name="Harder C.B."/>
            <person name="Miyauchi S."/>
            <person name="Viragh M."/>
            <person name="Kuo A."/>
            <person name="Thoen E."/>
            <person name="Andreopoulos B."/>
            <person name="Lu D."/>
            <person name="Skrede I."/>
            <person name="Drula E."/>
            <person name="Henrissat B."/>
            <person name="Morin E."/>
            <person name="Kohler A."/>
            <person name="Barry K."/>
            <person name="LaButti K."/>
            <person name="Morin E."/>
            <person name="Salamov A."/>
            <person name="Lipzen A."/>
            <person name="Mereny Z."/>
            <person name="Hegedus B."/>
            <person name="Baldrian P."/>
            <person name="Stursova M."/>
            <person name="Weitz H."/>
            <person name="Taylor A."/>
            <person name="Grigoriev I.V."/>
            <person name="Nagy L.G."/>
            <person name="Martin F."/>
            <person name="Kauserud H."/>
        </authorList>
    </citation>
    <scope>NUCLEOTIDE SEQUENCE</scope>
    <source>
        <strain evidence="1">CBHHK182m</strain>
    </source>
</reference>
<evidence type="ECO:0008006" key="3">
    <source>
        <dbReference type="Google" id="ProtNLM"/>
    </source>
</evidence>
<keyword evidence="2" id="KW-1185">Reference proteome</keyword>
<sequence length="481" mass="53644">MLKADAHLACLFDIISNADAGLGQLAEQRASLSNYRARNQAILSPLRRVPPEILVEIFLWTLPSPHRMKWRGGGFTTTESPWVLTHVSRYWRAVAISSPALWSLLPMSFLACDGNPSYPLSMIETHIGRSHNLKIQFYGAASMESLAQIQILRYLAGYASRWEELSLRVTSALLPLLADLRDRLPALRRLSLEWDIPYSETVVDSIDSFQSAPLLVDATVYNLYRYVPIPFPCNQLTRYQLDAPWGVHAHLLSVSPNLVQARVVVDFDDEPWPPAGETIHLQCLRQLHISDVYILQYLGLPVLEELTVDITDGEGPFVLPHLAPPIKRSSSPLRNLCFFGCPDIPSICNLLQELPLITTLAFIIDECCTADQVRVVAESFTVSESVVIAPQLRCLAFGVHTEDLGFPFDYPAYGRMVKSRWDSQSCALTSATLLAGGEETIDAATFNGLNALRAEGLELTLLHGEDATHGIYSWTFEPNWT</sequence>
<gene>
    <name evidence="1" type="ORF">B0H16DRAFT_1715663</name>
</gene>
<evidence type="ECO:0000313" key="1">
    <source>
        <dbReference type="EMBL" id="KAJ7770037.1"/>
    </source>
</evidence>
<protein>
    <recommendedName>
        <fullName evidence="3">F-box domain-containing protein</fullName>
    </recommendedName>
</protein>
<evidence type="ECO:0000313" key="2">
    <source>
        <dbReference type="Proteomes" id="UP001215598"/>
    </source>
</evidence>
<proteinExistence type="predicted"/>
<dbReference type="EMBL" id="JARKIB010000017">
    <property type="protein sequence ID" value="KAJ7770037.1"/>
    <property type="molecule type" value="Genomic_DNA"/>
</dbReference>
<dbReference type="AlphaFoldDB" id="A0AAD7JTB0"/>
<accession>A0AAD7JTB0</accession>
<organism evidence="1 2">
    <name type="scientific">Mycena metata</name>
    <dbReference type="NCBI Taxonomy" id="1033252"/>
    <lineage>
        <taxon>Eukaryota</taxon>
        <taxon>Fungi</taxon>
        <taxon>Dikarya</taxon>
        <taxon>Basidiomycota</taxon>
        <taxon>Agaricomycotina</taxon>
        <taxon>Agaricomycetes</taxon>
        <taxon>Agaricomycetidae</taxon>
        <taxon>Agaricales</taxon>
        <taxon>Marasmiineae</taxon>
        <taxon>Mycenaceae</taxon>
        <taxon>Mycena</taxon>
    </lineage>
</organism>
<comment type="caution">
    <text evidence="1">The sequence shown here is derived from an EMBL/GenBank/DDBJ whole genome shotgun (WGS) entry which is preliminary data.</text>
</comment>
<name>A0AAD7JTB0_9AGAR</name>
<dbReference type="Proteomes" id="UP001215598">
    <property type="component" value="Unassembled WGS sequence"/>
</dbReference>